<dbReference type="CDD" id="cd00248">
    <property type="entry name" value="Mth938-like"/>
    <property type="match status" value="1"/>
</dbReference>
<dbReference type="PANTHER" id="PTHR21192">
    <property type="entry name" value="NUCLEAR PROTEIN E3-3"/>
    <property type="match status" value="1"/>
</dbReference>
<dbReference type="Proteomes" id="UP000295050">
    <property type="component" value="Unassembled WGS sequence"/>
</dbReference>
<dbReference type="RefSeq" id="WP_132950759.1">
    <property type="nucleotide sequence ID" value="NZ_SLXU01000003.1"/>
</dbReference>
<name>A0A4V2SWC3_9RHOB</name>
<dbReference type="OrthoDB" id="7351393at2"/>
<accession>A0A4V2SWC3</accession>
<dbReference type="PANTHER" id="PTHR21192:SF2">
    <property type="entry name" value="NADH DEHYDROGENASE [UBIQUINONE] 1 ALPHA SUBCOMPLEX ASSEMBLY FACTOR 3"/>
    <property type="match status" value="1"/>
</dbReference>
<dbReference type="Gene3D" id="3.40.1230.10">
    <property type="entry name" value="MTH938-like"/>
    <property type="match status" value="1"/>
</dbReference>
<sequence length="118" mass="12164">MKVTEMHFPEGLPVDGYGPGFFRVGGKIHDGGVLVAEGAVHHWGGAPDEAPLLALIGRVDVLLVGTGDSLAPLAGGLQERLEARGLGVEIMASPSAARSYNVLLAEGRRVAVALMPVS</sequence>
<dbReference type="SUPFAM" id="SSF64076">
    <property type="entry name" value="MTH938-like"/>
    <property type="match status" value="1"/>
</dbReference>
<evidence type="ECO:0000313" key="1">
    <source>
        <dbReference type="EMBL" id="TCP61886.1"/>
    </source>
</evidence>
<protein>
    <recommendedName>
        <fullName evidence="3">Mth938-like domain-containing protein</fullName>
    </recommendedName>
</protein>
<dbReference type="EMBL" id="SLXU01000003">
    <property type="protein sequence ID" value="TCP61886.1"/>
    <property type="molecule type" value="Genomic_DNA"/>
</dbReference>
<organism evidence="1 2">
    <name type="scientific">Rhodovulum bhavnagarense</name>
    <dbReference type="NCBI Taxonomy" id="992286"/>
    <lineage>
        <taxon>Bacteria</taxon>
        <taxon>Pseudomonadati</taxon>
        <taxon>Pseudomonadota</taxon>
        <taxon>Alphaproteobacteria</taxon>
        <taxon>Rhodobacterales</taxon>
        <taxon>Paracoccaceae</taxon>
        <taxon>Rhodovulum</taxon>
    </lineage>
</organism>
<dbReference type="InterPro" id="IPR007523">
    <property type="entry name" value="NDUFAF3/AAMDC"/>
</dbReference>
<gene>
    <name evidence="1" type="ORF">EV663_10371</name>
</gene>
<dbReference type="Pfam" id="PF04430">
    <property type="entry name" value="DUF498"/>
    <property type="match status" value="1"/>
</dbReference>
<dbReference type="AlphaFoldDB" id="A0A4V2SWC3"/>
<reference evidence="1 2" key="1">
    <citation type="submission" date="2019-03" db="EMBL/GenBank/DDBJ databases">
        <title>Genomic Encyclopedia of Type Strains, Phase IV (KMG-IV): sequencing the most valuable type-strain genomes for metagenomic binning, comparative biology and taxonomic classification.</title>
        <authorList>
            <person name="Goeker M."/>
        </authorList>
    </citation>
    <scope>NUCLEOTIDE SEQUENCE [LARGE SCALE GENOMIC DNA]</scope>
    <source>
        <strain evidence="1 2">DSM 24766</strain>
    </source>
</reference>
<evidence type="ECO:0008006" key="3">
    <source>
        <dbReference type="Google" id="ProtNLM"/>
    </source>
</evidence>
<dbReference type="InterPro" id="IPR036748">
    <property type="entry name" value="MTH938-like_sf"/>
</dbReference>
<comment type="caution">
    <text evidence="1">The sequence shown here is derived from an EMBL/GenBank/DDBJ whole genome shotgun (WGS) entry which is preliminary data.</text>
</comment>
<keyword evidence="2" id="KW-1185">Reference proteome</keyword>
<proteinExistence type="predicted"/>
<evidence type="ECO:0000313" key="2">
    <source>
        <dbReference type="Proteomes" id="UP000295050"/>
    </source>
</evidence>